<dbReference type="Pfam" id="PF17989">
    <property type="entry name" value="ALP_N"/>
    <property type="match status" value="1"/>
</dbReference>
<evidence type="ECO:0000313" key="2">
    <source>
        <dbReference type="EMBL" id="AOT69155.1"/>
    </source>
</evidence>
<organism evidence="2 3">
    <name type="scientific">Geosporobacter ferrireducens</name>
    <dbReference type="NCBI Taxonomy" id="1424294"/>
    <lineage>
        <taxon>Bacteria</taxon>
        <taxon>Bacillati</taxon>
        <taxon>Bacillota</taxon>
        <taxon>Clostridia</taxon>
        <taxon>Peptostreptococcales</taxon>
        <taxon>Thermotaleaceae</taxon>
        <taxon>Geosporobacter</taxon>
    </lineage>
</organism>
<dbReference type="AlphaFoldDB" id="A0A1D8GE25"/>
<dbReference type="Gene3D" id="3.30.420.40">
    <property type="match status" value="2"/>
</dbReference>
<gene>
    <name evidence="2" type="ORF">Gferi_06015</name>
</gene>
<dbReference type="InterPro" id="IPR040607">
    <property type="entry name" value="ALP_N"/>
</dbReference>
<keyword evidence="3" id="KW-1185">Reference proteome</keyword>
<proteinExistence type="predicted"/>
<sequence length="381" mass="43104">MKNNILTVGADLGNDAFKIIGPSKRELFIMNILAPWHERRIVQEDTRYPLNLLEVEVKNKNEYLGKYFVGGMAYNFNKGILKERTVADRHTGKANDTDTLIVLLTSIALSLLKPNTRKIHEKIVLGTMLPTEEYFKNNRESVSLLEQKLKGTHSVKFLNPIFNSIEVEFEIVGITVQPEGLCAINAIMYDDSGELLDEYERNYSERTILGFDVGALTSDITVIQNFELRTFFGIDKGTIDPLNRIIDYLKTEYKVTVPRHKLDNTIIRNEKLLIYGQEISNLHEICKQLIDYEGRQLVEEFTSKTAASGIQLPDIGLIILCGGGSLLFKEMIQKHLHRIPMIFSNNAVMLNAIGAWKNANKIKNEIHNNSALGFAAATMVD</sequence>
<dbReference type="RefSeq" id="WP_069974721.1">
    <property type="nucleotide sequence ID" value="NZ_CP017269.1"/>
</dbReference>
<name>A0A1D8GE25_9FIRM</name>
<dbReference type="CDD" id="cd24023">
    <property type="entry name" value="ASKHA_NBD_ParM_Alp7A-like"/>
    <property type="match status" value="1"/>
</dbReference>
<dbReference type="SUPFAM" id="SSF53067">
    <property type="entry name" value="Actin-like ATPase domain"/>
    <property type="match status" value="2"/>
</dbReference>
<dbReference type="InterPro" id="IPR043129">
    <property type="entry name" value="ATPase_NBD"/>
</dbReference>
<evidence type="ECO:0000259" key="1">
    <source>
        <dbReference type="Pfam" id="PF17989"/>
    </source>
</evidence>
<dbReference type="Proteomes" id="UP000095743">
    <property type="component" value="Chromosome"/>
</dbReference>
<protein>
    <recommendedName>
        <fullName evidence="1">Actin-like protein N-terminal domain-containing protein</fullName>
    </recommendedName>
</protein>
<feature type="domain" description="Actin-like protein N-terminal" evidence="1">
    <location>
        <begin position="9"/>
        <end position="180"/>
    </location>
</feature>
<reference evidence="2 3" key="1">
    <citation type="submission" date="2016-09" db="EMBL/GenBank/DDBJ databases">
        <title>Genomic analysis reveals versatility of anaerobic energy metabolism of Geosporobacter ferrireducens IRF9 of phylum Firmicutes.</title>
        <authorList>
            <person name="Kim S.-J."/>
        </authorList>
    </citation>
    <scope>NUCLEOTIDE SEQUENCE [LARGE SCALE GENOMIC DNA]</scope>
    <source>
        <strain evidence="2 3">IRF9</strain>
    </source>
</reference>
<evidence type="ECO:0000313" key="3">
    <source>
        <dbReference type="Proteomes" id="UP000095743"/>
    </source>
</evidence>
<dbReference type="KEGG" id="gfe:Gferi_06015"/>
<dbReference type="STRING" id="1424294.Gferi_06015"/>
<dbReference type="OrthoDB" id="5412507at2"/>
<accession>A0A1D8GE25</accession>
<dbReference type="EMBL" id="CP017269">
    <property type="protein sequence ID" value="AOT69155.1"/>
    <property type="molecule type" value="Genomic_DNA"/>
</dbReference>